<proteinExistence type="predicted"/>
<organism evidence="2 3">
    <name type="scientific">Breznakiella homolactica</name>
    <dbReference type="NCBI Taxonomy" id="2798577"/>
    <lineage>
        <taxon>Bacteria</taxon>
        <taxon>Pseudomonadati</taxon>
        <taxon>Spirochaetota</taxon>
        <taxon>Spirochaetia</taxon>
        <taxon>Spirochaetales</taxon>
        <taxon>Breznakiellaceae</taxon>
        <taxon>Breznakiella</taxon>
    </lineage>
</organism>
<dbReference type="RefSeq" id="WP_215627970.1">
    <property type="nucleotide sequence ID" value="NZ_CP067089.2"/>
</dbReference>
<dbReference type="AlphaFoldDB" id="A0A7T7XQK5"/>
<reference evidence="2" key="1">
    <citation type="submission" date="2021-01" db="EMBL/GenBank/DDBJ databases">
        <title>Description of Breznakiella homolactica.</title>
        <authorList>
            <person name="Song Y."/>
            <person name="Brune A."/>
        </authorList>
    </citation>
    <scope>NUCLEOTIDE SEQUENCE</scope>
    <source>
        <strain evidence="2">RmG30</strain>
    </source>
</reference>
<dbReference type="KEGG" id="bhc:JFL75_07040"/>
<keyword evidence="1" id="KW-0472">Membrane</keyword>
<keyword evidence="3" id="KW-1185">Reference proteome</keyword>
<accession>A0A7T7XQK5</accession>
<name>A0A7T7XQK5_9SPIR</name>
<sequence length="129" mass="14783">MLNLREQWEKLKALITEKPRFFLIGAGAGLCILIFSLILMLVVLNNGRNSRQEEARGLADRFGPMPVNQDDLFWPDEPDFIPGVELDRIPRRFPQGDTDIPYWTDPGKNSDLWSERIGSAVDELMEKIP</sequence>
<protein>
    <submittedName>
        <fullName evidence="2">Uncharacterized protein</fullName>
    </submittedName>
</protein>
<keyword evidence="1" id="KW-1133">Transmembrane helix</keyword>
<evidence type="ECO:0000313" key="3">
    <source>
        <dbReference type="Proteomes" id="UP000595917"/>
    </source>
</evidence>
<dbReference type="Proteomes" id="UP000595917">
    <property type="component" value="Chromosome"/>
</dbReference>
<evidence type="ECO:0000256" key="1">
    <source>
        <dbReference type="SAM" id="Phobius"/>
    </source>
</evidence>
<feature type="transmembrane region" description="Helical" evidence="1">
    <location>
        <begin position="21"/>
        <end position="44"/>
    </location>
</feature>
<gene>
    <name evidence="2" type="ORF">JFL75_07040</name>
</gene>
<dbReference type="EMBL" id="CP067089">
    <property type="protein sequence ID" value="QQO10665.1"/>
    <property type="molecule type" value="Genomic_DNA"/>
</dbReference>
<evidence type="ECO:0000313" key="2">
    <source>
        <dbReference type="EMBL" id="QQO10665.1"/>
    </source>
</evidence>
<keyword evidence="1" id="KW-0812">Transmembrane</keyword>